<proteinExistence type="predicted"/>
<evidence type="ECO:0000259" key="2">
    <source>
        <dbReference type="Pfam" id="PF01556"/>
    </source>
</evidence>
<evidence type="ECO:0000256" key="1">
    <source>
        <dbReference type="ARBA" id="ARBA00023186"/>
    </source>
</evidence>
<dbReference type="FunFam" id="2.60.260.20:FF:000006">
    <property type="entry name" value="DnaJ subfamily B member 13"/>
    <property type="match status" value="1"/>
</dbReference>
<dbReference type="GO" id="GO:0006457">
    <property type="term" value="P:protein folding"/>
    <property type="evidence" value="ECO:0007669"/>
    <property type="project" value="InterPro"/>
</dbReference>
<dbReference type="GO" id="GO:0051082">
    <property type="term" value="F:unfolded protein binding"/>
    <property type="evidence" value="ECO:0007669"/>
    <property type="project" value="InterPro"/>
</dbReference>
<evidence type="ECO:0000313" key="3">
    <source>
        <dbReference type="Proteomes" id="UP001515500"/>
    </source>
</evidence>
<dbReference type="GO" id="GO:0051087">
    <property type="term" value="F:protein-folding chaperone binding"/>
    <property type="evidence" value="ECO:0007669"/>
    <property type="project" value="TreeGrafter"/>
</dbReference>
<dbReference type="PANTHER" id="PTHR24078:SF553">
    <property type="entry name" value="DNAJ HOMOLOG SUBFAMILY B MEMBER 5"/>
    <property type="match status" value="1"/>
</dbReference>
<dbReference type="Gene3D" id="2.60.260.20">
    <property type="entry name" value="Urease metallochaperone UreE, N-terminal domain"/>
    <property type="match status" value="2"/>
</dbReference>
<reference evidence="4" key="1">
    <citation type="submission" date="2025-08" db="UniProtKB">
        <authorList>
            <consortium name="RefSeq"/>
        </authorList>
    </citation>
    <scope>IDENTIFICATION</scope>
</reference>
<dbReference type="PANTHER" id="PTHR24078">
    <property type="entry name" value="DNAJ HOMOLOG SUBFAMILY C MEMBER"/>
    <property type="match status" value="1"/>
</dbReference>
<dbReference type="GO" id="GO:0005829">
    <property type="term" value="C:cytosol"/>
    <property type="evidence" value="ECO:0007669"/>
    <property type="project" value="TreeGrafter"/>
</dbReference>
<accession>A0AB40C6H9</accession>
<keyword evidence="3" id="KW-1185">Reference proteome</keyword>
<keyword evidence="1" id="KW-0143">Chaperone</keyword>
<dbReference type="FunFam" id="2.60.260.20:FF:000002">
    <property type="entry name" value="Dnaj homolog subfamily b member"/>
    <property type="match status" value="1"/>
</dbReference>
<feature type="domain" description="Chaperone DnaJ C-terminal" evidence="2">
    <location>
        <begin position="167"/>
        <end position="323"/>
    </location>
</feature>
<evidence type="ECO:0000313" key="4">
    <source>
        <dbReference type="RefSeq" id="XP_039135409.1"/>
    </source>
</evidence>
<dbReference type="AlphaFoldDB" id="A0AB40C6H9"/>
<dbReference type="SUPFAM" id="SSF49493">
    <property type="entry name" value="HSP40/DnaJ peptide-binding domain"/>
    <property type="match status" value="2"/>
</dbReference>
<dbReference type="InterPro" id="IPR008971">
    <property type="entry name" value="HSP40/DnaJ_pept-bd"/>
</dbReference>
<dbReference type="GeneID" id="120272607"/>
<dbReference type="InterPro" id="IPR051339">
    <property type="entry name" value="DnaJ_subfamily_B"/>
</dbReference>
<dbReference type="InterPro" id="IPR002939">
    <property type="entry name" value="DnaJ_C"/>
</dbReference>
<name>A0AB40C6H9_DIOCR</name>
<protein>
    <submittedName>
        <fullName evidence="4">DnaJ homolog subfamily B member 13-like</fullName>
    </submittedName>
</protein>
<gene>
    <name evidence="4" type="primary">LOC120272607</name>
</gene>
<dbReference type="Proteomes" id="UP001515500">
    <property type="component" value="Chromosome 11"/>
</dbReference>
<dbReference type="RefSeq" id="XP_039135409.1">
    <property type="nucleotide sequence ID" value="XM_039279475.1"/>
</dbReference>
<dbReference type="CDD" id="cd10747">
    <property type="entry name" value="DnaJ_C"/>
    <property type="match status" value="1"/>
</dbReference>
<dbReference type="Pfam" id="PF01556">
    <property type="entry name" value="DnaJ_C"/>
    <property type="match status" value="1"/>
</dbReference>
<sequence>MLLLRQGTSLSRTVKLTKPPKMSAEYDQCREEDLKGKPCLGYKRRMTFLNGTNSSRNFWFSSHDSGSMTPPNRAGTSSNLCFNPSCKCSASSPKGTSGPSNFFSDEINVKEMLDFCNPFGSACYRLMSPLPEHGNLWKYGNVFQTCSGSVSPREFWQPQQAPDVWRTLECSLEELYTGSIRQEMITRNVEIDHGKILTETKSLSIHVLPGWKRGTVITFKGEGDAPLNQVPADVYFFVDEMPHPIYKREGHDLVVQQHISLTQSLAGTTINLTTLDNRNLLIPLTDTVITPNYELVIEDEGMPMARQKGKKGCLRIRFEVQFPSKLTPNQETDLKNIFEKVD</sequence>
<organism evidence="3 4">
    <name type="scientific">Dioscorea cayennensis subsp. rotundata</name>
    <name type="common">White Guinea yam</name>
    <name type="synonym">Dioscorea rotundata</name>
    <dbReference type="NCBI Taxonomy" id="55577"/>
    <lineage>
        <taxon>Eukaryota</taxon>
        <taxon>Viridiplantae</taxon>
        <taxon>Streptophyta</taxon>
        <taxon>Embryophyta</taxon>
        <taxon>Tracheophyta</taxon>
        <taxon>Spermatophyta</taxon>
        <taxon>Magnoliopsida</taxon>
        <taxon>Liliopsida</taxon>
        <taxon>Dioscoreales</taxon>
        <taxon>Dioscoreaceae</taxon>
        <taxon>Dioscorea</taxon>
    </lineage>
</organism>